<dbReference type="AlphaFoldDB" id="A0A944HBD5"/>
<organism evidence="5 6">
    <name type="scientific">Denitromonas iodatirespirans</name>
    <dbReference type="NCBI Taxonomy" id="2795389"/>
    <lineage>
        <taxon>Bacteria</taxon>
        <taxon>Pseudomonadati</taxon>
        <taxon>Pseudomonadota</taxon>
        <taxon>Betaproteobacteria</taxon>
        <taxon>Rhodocyclales</taxon>
        <taxon>Zoogloeaceae</taxon>
        <taxon>Denitromonas</taxon>
    </lineage>
</organism>
<dbReference type="FunFam" id="3.40.50.300:FF:000398">
    <property type="entry name" value="Type IV pilus assembly ATPase PilB"/>
    <property type="match status" value="1"/>
</dbReference>
<dbReference type="PROSITE" id="PS00662">
    <property type="entry name" value="T2SP_E"/>
    <property type="match status" value="1"/>
</dbReference>
<evidence type="ECO:0000256" key="3">
    <source>
        <dbReference type="ARBA" id="ARBA00022840"/>
    </source>
</evidence>
<feature type="domain" description="Bacterial type II secretion system protein E" evidence="4">
    <location>
        <begin position="403"/>
        <end position="417"/>
    </location>
</feature>
<evidence type="ECO:0000313" key="6">
    <source>
        <dbReference type="Proteomes" id="UP000694660"/>
    </source>
</evidence>
<dbReference type="Gene3D" id="3.30.450.90">
    <property type="match status" value="1"/>
</dbReference>
<dbReference type="PANTHER" id="PTHR30258:SF13">
    <property type="entry name" value="SECRETION PATHWAY ATPASE-RELATED"/>
    <property type="match status" value="1"/>
</dbReference>
<dbReference type="Proteomes" id="UP000694660">
    <property type="component" value="Unassembled WGS sequence"/>
</dbReference>
<comment type="similarity">
    <text evidence="1">Belongs to the GSP E family.</text>
</comment>
<dbReference type="GO" id="GO:0016887">
    <property type="term" value="F:ATP hydrolysis activity"/>
    <property type="evidence" value="ECO:0007669"/>
    <property type="project" value="TreeGrafter"/>
</dbReference>
<dbReference type="Gene3D" id="3.40.50.300">
    <property type="entry name" value="P-loop containing nucleotide triphosphate hydrolases"/>
    <property type="match status" value="1"/>
</dbReference>
<dbReference type="Pfam" id="PF05157">
    <property type="entry name" value="MshEN"/>
    <property type="match status" value="1"/>
</dbReference>
<name>A0A944HBD5_DENI1</name>
<dbReference type="GO" id="GO:0005886">
    <property type="term" value="C:plasma membrane"/>
    <property type="evidence" value="ECO:0007669"/>
    <property type="project" value="TreeGrafter"/>
</dbReference>
<sequence>MTRTASRLTTDALLARLLEAGQISRHDHDETLTALRMRGRNEQHPLALVGERRLTRACAPHDTLSVETLTEWLAGDAGLPYFHIDPLKIDVSSVCNLVSHAYATRFRILPVAIRDNDVTIATAEPYESEWLSVLEQALKIRIHRVLANPTDIVRYLAEFYSLARSLKHAVAQHEGAQSGIGNFEQLVKLGSNKSLDANDQAVIHIVDWLLQYAFEQRASDIHIEPRREVCNVRFRIDGVMHLVYQTPVPVAAAITNRIKLMGRMDVVEKRRPQDGRIKTQSGNGEEIELRLSTMPTAFGEKLVLRIFNPDVLLKSFNDLGFSQSETLRWRDMFSQPNGIILVTGPTGSGKTTTLYSTLKELATPEVNVCTIEDPIEMVYPHLNQMQVQHNIGLDFASGVRTLLRQDPDVIMVGEIRDLETAEMAIQAALTGHLVLSTLHTNDAPSAITRLLDLGVPPYLIRSTLLGVLAQRLVRTLCPHCRKPQAIDEADWNELVAPWKSTLPTTANGPVGCLECRMTGYHGRVGLYELMTLSPTLRQHITPEMDLARLRAQAVREHMTPLRLAGARQVAAGTTTIEEIARSTPPASGEAH</sequence>
<dbReference type="InterPro" id="IPR003593">
    <property type="entry name" value="AAA+_ATPase"/>
</dbReference>
<dbReference type="RefSeq" id="WP_214359947.1">
    <property type="nucleotide sequence ID" value="NZ_JAEKFT010000003.1"/>
</dbReference>
<proteinExistence type="inferred from homology"/>
<dbReference type="InterPro" id="IPR027417">
    <property type="entry name" value="P-loop_NTPase"/>
</dbReference>
<comment type="caution">
    <text evidence="5">The sequence shown here is derived from an EMBL/GenBank/DDBJ whole genome shotgun (WGS) entry which is preliminary data.</text>
</comment>
<keyword evidence="6" id="KW-1185">Reference proteome</keyword>
<dbReference type="SUPFAM" id="SSF52540">
    <property type="entry name" value="P-loop containing nucleoside triphosphate hydrolases"/>
    <property type="match status" value="1"/>
</dbReference>
<dbReference type="CDD" id="cd01129">
    <property type="entry name" value="PulE-GspE-like"/>
    <property type="match status" value="1"/>
</dbReference>
<evidence type="ECO:0000313" key="5">
    <source>
        <dbReference type="EMBL" id="MBT0960191.1"/>
    </source>
</evidence>
<dbReference type="Gene3D" id="3.30.300.160">
    <property type="entry name" value="Type II secretion system, protein E, N-terminal domain"/>
    <property type="match status" value="1"/>
</dbReference>
<dbReference type="EMBL" id="JAEKFT010000003">
    <property type="protein sequence ID" value="MBT0960191.1"/>
    <property type="molecule type" value="Genomic_DNA"/>
</dbReference>
<keyword evidence="2" id="KW-0547">Nucleotide-binding</keyword>
<dbReference type="SUPFAM" id="SSF160246">
    <property type="entry name" value="EspE N-terminal domain-like"/>
    <property type="match status" value="1"/>
</dbReference>
<dbReference type="Pfam" id="PF00437">
    <property type="entry name" value="T2SSE"/>
    <property type="match status" value="1"/>
</dbReference>
<dbReference type="GO" id="GO:0005524">
    <property type="term" value="F:ATP binding"/>
    <property type="evidence" value="ECO:0007669"/>
    <property type="project" value="UniProtKB-KW"/>
</dbReference>
<dbReference type="SMART" id="SM00382">
    <property type="entry name" value="AAA"/>
    <property type="match status" value="1"/>
</dbReference>
<evidence type="ECO:0000259" key="4">
    <source>
        <dbReference type="PROSITE" id="PS00662"/>
    </source>
</evidence>
<dbReference type="InterPro" id="IPR007831">
    <property type="entry name" value="T2SS_GspE_N"/>
</dbReference>
<dbReference type="PANTHER" id="PTHR30258">
    <property type="entry name" value="TYPE II SECRETION SYSTEM PROTEIN GSPE-RELATED"/>
    <property type="match status" value="1"/>
</dbReference>
<protein>
    <submittedName>
        <fullName evidence="5">Flp pilus assembly complex ATPase component TadA</fullName>
    </submittedName>
</protein>
<accession>A0A944HBD5</accession>
<dbReference type="InterPro" id="IPR001482">
    <property type="entry name" value="T2SS/T4SS_dom"/>
</dbReference>
<evidence type="ECO:0000256" key="1">
    <source>
        <dbReference type="ARBA" id="ARBA00006611"/>
    </source>
</evidence>
<keyword evidence="3" id="KW-0067">ATP-binding</keyword>
<gene>
    <name evidence="5" type="primary">tadA</name>
    <name evidence="5" type="ORF">I8J34_03295</name>
</gene>
<reference evidence="6" key="1">
    <citation type="journal article" date="2022" name="ISME J.">
        <title>Genetic and phylogenetic analysis of dissimilatory iodate-reducing bacteria identifies potential niches across the world's oceans.</title>
        <authorList>
            <person name="Reyes-Umana V."/>
            <person name="Henning Z."/>
            <person name="Lee K."/>
            <person name="Barnum T.P."/>
            <person name="Coates J.D."/>
        </authorList>
    </citation>
    <scope>NUCLEOTIDE SEQUENCE [LARGE SCALE GENOMIC DNA]</scope>
    <source>
        <strain evidence="6">IR12</strain>
    </source>
</reference>
<dbReference type="InterPro" id="IPR037257">
    <property type="entry name" value="T2SS_E_N_sf"/>
</dbReference>
<evidence type="ECO:0000256" key="2">
    <source>
        <dbReference type="ARBA" id="ARBA00022741"/>
    </source>
</evidence>